<feature type="compositionally biased region" description="Basic and acidic residues" evidence="3">
    <location>
        <begin position="189"/>
        <end position="202"/>
    </location>
</feature>
<feature type="region of interest" description="Disordered" evidence="3">
    <location>
        <begin position="900"/>
        <end position="980"/>
    </location>
</feature>
<feature type="compositionally biased region" description="Basic residues" evidence="3">
    <location>
        <begin position="955"/>
        <end position="973"/>
    </location>
</feature>
<evidence type="ECO:0000256" key="2">
    <source>
        <dbReference type="PROSITE-ProRule" id="PRU00235"/>
    </source>
</evidence>
<feature type="region of interest" description="Disordered" evidence="3">
    <location>
        <begin position="1155"/>
        <end position="1190"/>
    </location>
</feature>
<evidence type="ECO:0000313" key="4">
    <source>
        <dbReference type="EMBL" id="CEM34266.1"/>
    </source>
</evidence>
<feature type="region of interest" description="Disordered" evidence="3">
    <location>
        <begin position="757"/>
        <end position="790"/>
    </location>
</feature>
<dbReference type="PRINTS" id="PR00633">
    <property type="entry name" value="RCCNDNSATION"/>
</dbReference>
<feature type="region of interest" description="Disordered" evidence="3">
    <location>
        <begin position="270"/>
        <end position="289"/>
    </location>
</feature>
<feature type="repeat" description="RCC1" evidence="2">
    <location>
        <begin position="740"/>
        <end position="787"/>
    </location>
</feature>
<dbReference type="InterPro" id="IPR009091">
    <property type="entry name" value="RCC1/BLIP-II"/>
</dbReference>
<feature type="repeat" description="RCC1" evidence="2">
    <location>
        <begin position="686"/>
        <end position="739"/>
    </location>
</feature>
<feature type="compositionally biased region" description="Basic and acidic residues" evidence="3">
    <location>
        <begin position="1571"/>
        <end position="1585"/>
    </location>
</feature>
<protein>
    <recommendedName>
        <fullName evidence="5">Regulator of chromosome condensation (RCC1) repeat-containing protein</fullName>
    </recommendedName>
</protein>
<feature type="compositionally biased region" description="Basic and acidic residues" evidence="3">
    <location>
        <begin position="563"/>
        <end position="590"/>
    </location>
</feature>
<dbReference type="InterPro" id="IPR051210">
    <property type="entry name" value="Ub_ligase/GEF_domain"/>
</dbReference>
<dbReference type="PANTHER" id="PTHR22870:SF408">
    <property type="entry name" value="OS09G0560450 PROTEIN"/>
    <property type="match status" value="1"/>
</dbReference>
<dbReference type="Pfam" id="PF00415">
    <property type="entry name" value="RCC1"/>
    <property type="match status" value="1"/>
</dbReference>
<feature type="compositionally biased region" description="Low complexity" evidence="3">
    <location>
        <begin position="499"/>
        <end position="519"/>
    </location>
</feature>
<accession>A0A0G4GU89</accession>
<evidence type="ECO:0000256" key="1">
    <source>
        <dbReference type="ARBA" id="ARBA00022737"/>
    </source>
</evidence>
<dbReference type="PROSITE" id="PS50012">
    <property type="entry name" value="RCC1_3"/>
    <property type="match status" value="3"/>
</dbReference>
<dbReference type="Pfam" id="PF13540">
    <property type="entry name" value="RCC1_2"/>
    <property type="match status" value="2"/>
</dbReference>
<feature type="compositionally biased region" description="Basic and acidic residues" evidence="3">
    <location>
        <begin position="599"/>
        <end position="630"/>
    </location>
</feature>
<name>A0A0G4GU89_9ALVE</name>
<feature type="compositionally biased region" description="Low complexity" evidence="3">
    <location>
        <begin position="226"/>
        <end position="253"/>
    </location>
</feature>
<organism evidence="4">
    <name type="scientific">Chromera velia CCMP2878</name>
    <dbReference type="NCBI Taxonomy" id="1169474"/>
    <lineage>
        <taxon>Eukaryota</taxon>
        <taxon>Sar</taxon>
        <taxon>Alveolata</taxon>
        <taxon>Colpodellida</taxon>
        <taxon>Chromeraceae</taxon>
        <taxon>Chromera</taxon>
    </lineage>
</organism>
<feature type="region of interest" description="Disordered" evidence="3">
    <location>
        <begin position="182"/>
        <end position="253"/>
    </location>
</feature>
<dbReference type="EMBL" id="CDMZ01001549">
    <property type="protein sequence ID" value="CEM34266.1"/>
    <property type="molecule type" value="Genomic_DNA"/>
</dbReference>
<dbReference type="VEuPathDB" id="CryptoDB:Cvel_23374"/>
<feature type="compositionally biased region" description="Low complexity" evidence="3">
    <location>
        <begin position="633"/>
        <end position="644"/>
    </location>
</feature>
<proteinExistence type="predicted"/>
<sequence length="1705" mass="179885">MDDLHVVPSDWYSFGRSEHGEIGRPLVPGRDGEASVIARCSAVPGRLSFRAGSKELDVVSVSCGAFHNLALTRDRRVFGWGLADSGQLGRVPKKTTVVTPVKVQSVAGKRRSARKSASDVFVFRRGNAEVLDVSFVSRRLGLLPPSSPSSSKEETAVDTSEVQVPACASDELCLALSAGASLHVGPSRGGEEKEVGLEKETGKGGNETGHGGQGEAAEKEEKGEQKPPQAAADVPSSSSSPSPAPGVPRSSAAASASLSLFPCEFEKLREQEEEAKKEDERQSLKETDLWIGSFLTEEDEPPPEGPSSHSRPEPLLLFRDLHIPPLPYSVRRYAQAHEIQRATSSHSASSHMHRVRDEESVAFLEQPQLLPFFSEATSVSAGRTHSLIFSTGPANSTGHGMSQSASAGFPSLSVSTGGKRVDPGESLLRGVWKAGVLQGEDAERSAAIGDSKTTGGDREKEREREKDPSLAGAIEMTVRGEHKKDRGQPTLARLPGDASFSSSPSLTVSLGPSSSGSSFAWGKGDPSLLTLTCASSASSGFGSTPESAAAAAERQWVSGLGEGRGKEVRGNNEKDKDKKKDTREQKEKGGDAAAVCEVQKVKGEALGDAEKREEHERSQVVKEGALKEENAESYSQGPSPSSATSPPPSFLFSRLVPHPFFLSQRIAVKSLATGASHVLGIDRGSGGVWAWGWGEYGQLGIGKLGSSSVVRVSPCKVEGLMEIIQVAAGTAHSIALRSDGSVFVWGSNRRGQLGLGWWPSSSSSSSSSAAAAEAGDGSEETAKKEKEGEKVERRVSLPFCPLEDFVESLPAEGGEGKVPMVLGTAKPCPVTALQPLVVSAVACGAFHSAACTRDGRVLCWGQGNYGQLGFTHDPAVKGSLVLIASNRNRHPLRKARWRWLATQQQRQGAQQSAAGTGAEIGCSGPSPLSPPGLLSPSFGGDSERRGQTETDKRTGSKGRGKTTKGGWGRRRSRELHSQGGRPALDPFSLWIQAFPRLVSSMTGLRVEGVVCGSYHTVVQVERGGEASVAPIAEVLLPPPGWTSTLFPQRGGNIDIVTSFVEGGNAIGRWFSKAFSSSAASNGSALASGGGVLASSGGRDRAGAGGSGSLSRSVRGLILNRKDLWPVESERETASVLRDILGAVASEMRLSRPLRRLSGPSLEAEGGRGPLQREGVPSGCDDRKEGRGDLTSSSLSLSFNLWFSLGPSWRQDEKRVESLRQSLVADPSLASLHVLASGRTWLRAEAMDLIQGILPSEAGFVSLVFAQHARRRQVAEGKRKGIGTAIVTKVAAGAVGGGRLPSPTIQRPLPPVPVLWDTVDFVAYLAMLDDEGGALGTDGPGKLFTAVSGFVVGLEKIDKGGEKRKVEEGVGDKKSLMKEGKWENHLRTRCIPRPAMKKEGEVLVGEALRRAAGVSDLLQEGGGEVKAVVELERKIARGERRALGQYFRSIPDFFPMSSGFNNQLGLEPASSALADTPQDDVPQGLAGVEEERNFCRAWKLEAEKESVGVGHVRAIEDGTVTEEGGAVKEKERDEKEVKGEDPTPSTSSSAGLGSDTQDGGGKSPGAWGESDAVSRPHSSAEEKTKSDNAIASVRNEGDNGVSGPEVKVGVLPPPASSPGVIAKSSMGGFPLASSGAAQLFEEIPAEFLFRTCKGAIGLAKREGLITYTDSFHFLDTCCSGEPTNNEEMEALRDAFFCADSPDGVVT</sequence>
<keyword evidence="1" id="KW-0677">Repeat</keyword>
<feature type="compositionally biased region" description="Basic and acidic residues" evidence="3">
    <location>
        <begin position="455"/>
        <end position="468"/>
    </location>
</feature>
<feature type="compositionally biased region" description="Basic and acidic residues" evidence="3">
    <location>
        <begin position="1524"/>
        <end position="1540"/>
    </location>
</feature>
<feature type="repeat" description="RCC1" evidence="2">
    <location>
        <begin position="9"/>
        <end position="74"/>
    </location>
</feature>
<feature type="compositionally biased region" description="Gly residues" evidence="3">
    <location>
        <begin position="203"/>
        <end position="214"/>
    </location>
</feature>
<feature type="region of interest" description="Disordered" evidence="3">
    <location>
        <begin position="442"/>
        <end position="519"/>
    </location>
</feature>
<dbReference type="Gene3D" id="2.130.10.30">
    <property type="entry name" value="Regulator of chromosome condensation 1/beta-lactamase-inhibitor protein II"/>
    <property type="match status" value="3"/>
</dbReference>
<feature type="compositionally biased region" description="Basic and acidic residues" evidence="3">
    <location>
        <begin position="216"/>
        <end position="225"/>
    </location>
</feature>
<feature type="compositionally biased region" description="Basic and acidic residues" evidence="3">
    <location>
        <begin position="780"/>
        <end position="790"/>
    </location>
</feature>
<feature type="compositionally biased region" description="Basic and acidic residues" evidence="3">
    <location>
        <begin position="478"/>
        <end position="487"/>
    </location>
</feature>
<feature type="region of interest" description="Disordered" evidence="3">
    <location>
        <begin position="536"/>
        <end position="647"/>
    </location>
</feature>
<gene>
    <name evidence="4" type="ORF">Cvel_23374</name>
</gene>
<feature type="region of interest" description="Disordered" evidence="3">
    <location>
        <begin position="1514"/>
        <end position="1610"/>
    </location>
</feature>
<reference evidence="4" key="1">
    <citation type="submission" date="2014-11" db="EMBL/GenBank/DDBJ databases">
        <authorList>
            <person name="Otto D Thomas"/>
            <person name="Naeem Raeece"/>
        </authorList>
    </citation>
    <scope>NUCLEOTIDE SEQUENCE</scope>
</reference>
<feature type="compositionally biased region" description="Polar residues" evidence="3">
    <location>
        <begin position="1542"/>
        <end position="1556"/>
    </location>
</feature>
<dbReference type="PANTHER" id="PTHR22870">
    <property type="entry name" value="REGULATOR OF CHROMOSOME CONDENSATION"/>
    <property type="match status" value="1"/>
</dbReference>
<evidence type="ECO:0008006" key="5">
    <source>
        <dbReference type="Google" id="ProtNLM"/>
    </source>
</evidence>
<feature type="compositionally biased region" description="Basic and acidic residues" evidence="3">
    <location>
        <begin position="270"/>
        <end position="288"/>
    </location>
</feature>
<dbReference type="SUPFAM" id="SSF50985">
    <property type="entry name" value="RCC1/BLIP-II"/>
    <property type="match status" value="2"/>
</dbReference>
<evidence type="ECO:0000256" key="3">
    <source>
        <dbReference type="SAM" id="MobiDB-lite"/>
    </source>
</evidence>
<dbReference type="InterPro" id="IPR000408">
    <property type="entry name" value="Reg_chr_condens"/>
</dbReference>
<feature type="compositionally biased region" description="Low complexity" evidence="3">
    <location>
        <begin position="760"/>
        <end position="772"/>
    </location>
</feature>
<feature type="compositionally biased region" description="Low complexity" evidence="3">
    <location>
        <begin position="901"/>
        <end position="940"/>
    </location>
</feature>
<feature type="compositionally biased region" description="Basic and acidic residues" evidence="3">
    <location>
        <begin position="941"/>
        <end position="954"/>
    </location>
</feature>